<gene>
    <name evidence="3" type="primary">higA</name>
    <name evidence="3" type="ORF">E3U44_18585</name>
</gene>
<evidence type="ECO:0000256" key="1">
    <source>
        <dbReference type="ARBA" id="ARBA00023125"/>
    </source>
</evidence>
<sequence length="120" mass="13537">MSIRTEDLATMDFSDVATGEKLPPIHPGEILLEEFLKPMGITQYRLAKEIGVPQRRIGEIVAGKRAITADTGLRLSRFFGLNDSFWVGLQTDYDVEMARDKLADTLVAIQPWKENHQTFS</sequence>
<dbReference type="PANTHER" id="PTHR36924">
    <property type="entry name" value="ANTITOXIN HIGA-1"/>
    <property type="match status" value="1"/>
</dbReference>
<protein>
    <submittedName>
        <fullName evidence="3">Addiction module antidote protein, HigA family</fullName>
    </submittedName>
</protein>
<dbReference type="SUPFAM" id="SSF47413">
    <property type="entry name" value="lambda repressor-like DNA-binding domains"/>
    <property type="match status" value="1"/>
</dbReference>
<keyword evidence="4" id="KW-1185">Reference proteome</keyword>
<proteinExistence type="predicted"/>
<dbReference type="Gene3D" id="1.10.260.40">
    <property type="entry name" value="lambda repressor-like DNA-binding domains"/>
    <property type="match status" value="1"/>
</dbReference>
<dbReference type="PROSITE" id="PS50943">
    <property type="entry name" value="HTH_CROC1"/>
    <property type="match status" value="1"/>
</dbReference>
<dbReference type="OrthoDB" id="9793869at2"/>
<dbReference type="GO" id="GO:0003677">
    <property type="term" value="F:DNA binding"/>
    <property type="evidence" value="ECO:0007669"/>
    <property type="project" value="UniProtKB-KW"/>
</dbReference>
<dbReference type="PANTHER" id="PTHR36924:SF1">
    <property type="entry name" value="ANTITOXIN HIGA-1"/>
    <property type="match status" value="1"/>
</dbReference>
<evidence type="ECO:0000313" key="3">
    <source>
        <dbReference type="EMBL" id="QBQ56281.1"/>
    </source>
</evidence>
<evidence type="ECO:0000313" key="4">
    <source>
        <dbReference type="Proteomes" id="UP000294325"/>
    </source>
</evidence>
<reference evidence="3 4" key="1">
    <citation type="submission" date="2019-03" db="EMBL/GenBank/DDBJ databases">
        <title>The genome sequence of Nitrosococcus wardiae strain D1FHST reveals the archetypal metabolic capacity of ammonia-oxidizing Gammaproteobacteria.</title>
        <authorList>
            <person name="Wang L."/>
            <person name="Lim C.K."/>
            <person name="Hanson T.E."/>
            <person name="Dang H."/>
            <person name="Klotz M.G."/>
        </authorList>
    </citation>
    <scope>NUCLEOTIDE SEQUENCE [LARGE SCALE GENOMIC DNA]</scope>
    <source>
        <strain evidence="3 4">D1FHS</strain>
    </source>
</reference>
<dbReference type="InterPro" id="IPR013430">
    <property type="entry name" value="Toxin_antidote_HigA"/>
</dbReference>
<organism evidence="3 4">
    <name type="scientific">Nitrosococcus wardiae</name>
    <dbReference type="NCBI Taxonomy" id="1814290"/>
    <lineage>
        <taxon>Bacteria</taxon>
        <taxon>Pseudomonadati</taxon>
        <taxon>Pseudomonadota</taxon>
        <taxon>Gammaproteobacteria</taxon>
        <taxon>Chromatiales</taxon>
        <taxon>Chromatiaceae</taxon>
        <taxon>Nitrosococcus</taxon>
    </lineage>
</organism>
<dbReference type="InterPro" id="IPR010982">
    <property type="entry name" value="Lambda_DNA-bd_dom_sf"/>
</dbReference>
<evidence type="ECO:0000259" key="2">
    <source>
        <dbReference type="PROSITE" id="PS50943"/>
    </source>
</evidence>
<dbReference type="NCBIfam" id="TIGR02607">
    <property type="entry name" value="antidote_HigA"/>
    <property type="match status" value="1"/>
</dbReference>
<dbReference type="EMBL" id="CP038033">
    <property type="protein sequence ID" value="QBQ56281.1"/>
    <property type="molecule type" value="Genomic_DNA"/>
</dbReference>
<keyword evidence="1" id="KW-0238">DNA-binding</keyword>
<name>A0A4P7C1M4_9GAMM</name>
<dbReference type="Proteomes" id="UP000294325">
    <property type="component" value="Chromosome"/>
</dbReference>
<dbReference type="AlphaFoldDB" id="A0A4P7C1M4"/>
<dbReference type="KEGG" id="nwr:E3U44_18585"/>
<feature type="domain" description="HTH cro/C1-type" evidence="2">
    <location>
        <begin position="32"/>
        <end position="86"/>
    </location>
</feature>
<accession>A0A4P7C1M4</accession>
<dbReference type="CDD" id="cd00093">
    <property type="entry name" value="HTH_XRE"/>
    <property type="match status" value="1"/>
</dbReference>
<dbReference type="Pfam" id="PF01381">
    <property type="entry name" value="HTH_3"/>
    <property type="match status" value="1"/>
</dbReference>
<dbReference type="RefSeq" id="WP_134359529.1">
    <property type="nucleotide sequence ID" value="NZ_CP038033.1"/>
</dbReference>
<dbReference type="SMART" id="SM00530">
    <property type="entry name" value="HTH_XRE"/>
    <property type="match status" value="1"/>
</dbReference>
<dbReference type="InterPro" id="IPR001387">
    <property type="entry name" value="Cro/C1-type_HTH"/>
</dbReference>